<feature type="coiled-coil region" evidence="1">
    <location>
        <begin position="3061"/>
        <end position="3102"/>
    </location>
</feature>
<dbReference type="Gene3D" id="3.30.420.10">
    <property type="entry name" value="Ribonuclease H-like superfamily/Ribonuclease H"/>
    <property type="match status" value="1"/>
</dbReference>
<dbReference type="OrthoDB" id="441428at2759"/>
<evidence type="ECO:0000256" key="2">
    <source>
        <dbReference type="SAM" id="MobiDB-lite"/>
    </source>
</evidence>
<keyword evidence="1" id="KW-0175">Coiled coil</keyword>
<protein>
    <recommendedName>
        <fullName evidence="3">Integrase catalytic domain-containing protein</fullName>
    </recommendedName>
</protein>
<feature type="compositionally biased region" description="Basic and acidic residues" evidence="2">
    <location>
        <begin position="902"/>
        <end position="916"/>
    </location>
</feature>
<feature type="region of interest" description="Disordered" evidence="2">
    <location>
        <begin position="1575"/>
        <end position="1653"/>
    </location>
</feature>
<dbReference type="GO" id="GO:0015074">
    <property type="term" value="P:DNA integration"/>
    <property type="evidence" value="ECO:0007669"/>
    <property type="project" value="InterPro"/>
</dbReference>
<evidence type="ECO:0000313" key="4">
    <source>
        <dbReference type="EMBL" id="OLQ01786.1"/>
    </source>
</evidence>
<evidence type="ECO:0000256" key="1">
    <source>
        <dbReference type="SAM" id="Coils"/>
    </source>
</evidence>
<gene>
    <name evidence="4" type="ORF">AK812_SmicGene15471</name>
</gene>
<feature type="compositionally biased region" description="Basic and acidic residues" evidence="2">
    <location>
        <begin position="2185"/>
        <end position="2197"/>
    </location>
</feature>
<sequence>MPFVQTCTERESTARLGSTKGKLCKFGSGAYGLSVDPNAIRLPEDCTSSRRTSAAPITDIFGSTFATIRLVWCLLLLKTGIAVPSTRTIAEEPIQEFHFISENLVCTDFRAGGSNLERHNFPADEAIRDYLYHENDKDFGSELPGKLKRKFFRASGIFTIAAALFSPVFFDLYEIHAFAVEALFSFDYQDLSVDEYHLSGTMASSANPAPGGGIPLHEFRREVPPGWGPGIPDYPLRLFFERLKLWYQVYDGEDTMVGPLVAGRLQGKAQRLGLTLRLPRPDGGVDIGGDALARLTVDEVRDPNDPTVILQRHIPSGIQALCNALKDAFGVSDQELVSRSIEDFFEYRRGKLSFQEYSIERDCKLEEASTRAGLQINDVAKFYLFFRGSGLPAKFIEDIKLQLQGDLRLFREARALALRLISRKDDIGAGNDSYYEDYGYDDPDELHAWYADDWDWEAAEWDQPWDASAWYEEGWSWVPDYDSYLSEPDDESSWPPEGTSDEANQDPEAEHPAYHGEVPSPSHSSDQAAESKGGKGSSWSKGKGFGKPFSSDGYGGGYGKKGKSRGKKGAGKGKWAQKGKGKGYRKGRGYGSGGYFGYQKTLHKSFDTEKPFETPPRRTVHFQLDRDDDEPILPTARARQGGDEDGPQETGESQAVPALPEKKLAFNFASSIFSTETYHTILGTKRRGLLVDPGAASGLVGSETLRDLLEHCPRDKMDAVRWDHSKTTNVSGISGSADTTLGEVEVPLILAGAEATYKADVLGGEGSLCPALLSNPALRRQRAAILTNWFSNGDGAMVILTSEGAPHFVRILLTDSGHYLLPTDEANLVDAKAQKDAQVKLSCWTREIVSRWNDVRPEIRHCFLQQPISHQERERYHNHYKQDEDETNATPSSQTTSTTSGSRDDSRQDLDVHDETNATPSSRTTSTTSGSFVNMSVTPSPQSMTTSSVTPSPQSTDSSSYLSTSRTAVKPFLARPVVQSREDTWEFDETGQYLVRWHRIPRRVLFTPNASRDCPVASELLRDERRTQIAPNKDLSFLWTGKTVFRVRKAEKEPVVTSEEQAAFATESYDLPEKDFPPYSGDTFPDHWDEARVAKAKSYYKAIPEEFYSRSGRRPITPRNAQTWFNKATSGSRQLRFQCWEWFSGSGRLSLVLLLTNLAVGFPVDYRYGWDIGYGPHQALLRQFQEAFSPDHLMAAPNCGPWSIATAGRDPGKRQADRNSELPNLEFLSEACLWQHNEGRGFTVEQPLSSAMFADSPMSRLLEHEGISKQRFDQCMLGAVDEHGRPVRKSTAFYSNRRWRSVLKRCGGHKGQAHGALQGKWAGLNRTAIAAVYPRRLCHQISQDIHYFLRRVDRSQCRAWPRKLWYVHGLYYSCERCQLGRSAPPGCEHTLVPGECRYGQPSMRGQGRPATARPTRGDMEDPSAPWKMIARNGDYSGITLEVDATLELQPEFRVYLKAALTELLKSCISIFQEATGVDYDHWLDDPVLLRVFQDVFDPYLQVLGVMCSLRPWNLKVPEPYLSTSCAPLRVLIRGGVRSWRVHALEDMRLMSANQLKAKVDESDWHVTVFGYRRDDPDVDRAGAPASSSAQPAAPLHPAEKRKDGEGASSASSSAAPLRHLEPRPPQQPLDDAEAAAQAEEFDSVRPEGEEQPKTLKPLFDFKKVYKRLQSGIIESDPHTAKRLLLGLHERFYHCPITDFKNMLLRAGLPSSVLPLAEEAVMSCSICRKYVRLPNRPQTKVGAHAGIFNHRVQLDLFQYKEVWIMLVICEATRYKAATPVGGRSQAELLSKLCDCWIYHFGAPHQLVMDQESSLMSHEAGHEMERFVIERVPKGTTSGEAAKQHTGTGLVERHVGLMRLTMAKLEAEMDRQGIKMTVHELARESAVAHNQTLNYGGATPSMAVYGALPRPLYQEDNTEIAAVAGALQTDITPFERALRIRQMALSMVQQAVAEDRTARANRTRPHQLEAGALVPGVSRVDIYREVQGDVGWRGPAELLKLDRDEGTATVSYQGRPYLMGLRHIRPHVAGVFLSFDQTQQDAFKYLKGITEQLSPYKVTTIGWVMEMKDDLTMWRRASTSSLSYTDTWNKIVELGKGLSHHNVGGAMIGQSVRNLRPPRGTAGVLVMWKAGSDDYSCHEHTNDNPVTFKKVTAKAIDDLAFIYIYYYVHISYEPRKDMKVLPSEGATEEHQPMDAEARPTEQPASDGPAASTGPDDSMDVSPAANSVNDMEIEEDMDDGSELKRKGPETRTVVMGPESKRTKLDAVMDVIGREQVNSSGQHNLVQMFWASRHRQIIPLDFPMSWLEKDNLSMMALWDDHLGRCLSWHSSRTLDDFKLDFHTNHYEHLFTWPGKNNTDLFADLATGHVYKVDDETDLIQENEVYDIWPQVEQADASEVSQFVETKSFKKMHRSALTSDVVVIDARWVRKWKRMADGSRKVKSRLCARGCFDSQKEALSTRSTTATRLSQRILMSTSATQDFDVESWDISGAFLKGLTFEQIRELLRSRGISAPLRKVALVVPLNVWRHLAACDSSFQVPEDRIADYVLMCLKPVYGLNDAPLAWQLCLHQHFEASGGTASLMDENLFYWFKPGPDKGLLALATTHVDDVGAGAKAKWLNEQYDKLCAKFGKVTKQQLPFHHCGVLYSRTADGYSMTQDDFCAKLKQVPLPSRKDEAPLEPSELTSFRSALGGLLWLTATRIDLIADVCLLQSKVTQAKVLHLKQVNAVIKRAQDEIGHGLGLHYRKLKPPLKLACVHDSSAAGNVRHYAQEGVLVLLMEDRLTSRKDEYERILEDHETKLLSGKAHLLWGHGAKAKRISYSTSHAETLAAISGLEASSLVTVRLAELLYMKEKPTVTSLLKAQEAGLRDLPVDDFTDCRDFYELASGDKSITQDKGQRLYILAFREARLHGRVRWLVLTPTESMTADGLTKSMVAPPLMELLSSGTVNFYNQGNHRMTLRRLPRLQHVSEEHLDLTDKAYGLHLGFFGSGYFSSGDYYELYVYLLDNTDLFDYKYRRWLWTTTATTPATTSATTPATTYEDLAEAAMDVDTACLDSNDNDRYEHETYKLEIRRLRREVEHLTNLRENAYNTIRRLEERLQACERSSPFGRDLYVIFTCSFGDGHKSAQQAVEDFLQAAGFVVEAVDTTHDPRFEDSLQRRLSSQSLKSGILRD</sequence>
<feature type="region of interest" description="Disordered" evidence="2">
    <location>
        <begin position="1401"/>
        <end position="1423"/>
    </location>
</feature>
<feature type="compositionally biased region" description="Low complexity" evidence="2">
    <location>
        <begin position="919"/>
        <end position="964"/>
    </location>
</feature>
<feature type="compositionally biased region" description="Basic and acidic residues" evidence="2">
    <location>
        <begin position="1642"/>
        <end position="1653"/>
    </location>
</feature>
<dbReference type="GO" id="GO:0003676">
    <property type="term" value="F:nucleic acid binding"/>
    <property type="evidence" value="ECO:0007669"/>
    <property type="project" value="InterPro"/>
</dbReference>
<feature type="compositionally biased region" description="Low complexity" evidence="2">
    <location>
        <begin position="1581"/>
        <end position="1596"/>
    </location>
</feature>
<feature type="domain" description="Integrase catalytic" evidence="3">
    <location>
        <begin position="1732"/>
        <end position="1915"/>
    </location>
</feature>
<feature type="compositionally biased region" description="Low complexity" evidence="2">
    <location>
        <begin position="537"/>
        <end position="551"/>
    </location>
</feature>
<dbReference type="InterPro" id="IPR001584">
    <property type="entry name" value="Integrase_cat-core"/>
</dbReference>
<feature type="region of interest" description="Disordered" evidence="2">
    <location>
        <begin position="880"/>
        <end position="964"/>
    </location>
</feature>
<comment type="caution">
    <text evidence="4">The sequence shown here is derived from an EMBL/GenBank/DDBJ whole genome shotgun (WGS) entry which is preliminary data.</text>
</comment>
<feature type="compositionally biased region" description="Acidic residues" evidence="2">
    <location>
        <begin position="2228"/>
        <end position="2237"/>
    </location>
</feature>
<dbReference type="PROSITE" id="PS50994">
    <property type="entry name" value="INTEGRASE"/>
    <property type="match status" value="1"/>
</dbReference>
<feature type="region of interest" description="Disordered" evidence="2">
    <location>
        <begin position="625"/>
        <end position="656"/>
    </location>
</feature>
<keyword evidence="5" id="KW-1185">Reference proteome</keyword>
<feature type="compositionally biased region" description="Basic residues" evidence="2">
    <location>
        <begin position="560"/>
        <end position="586"/>
    </location>
</feature>
<evidence type="ECO:0000313" key="5">
    <source>
        <dbReference type="Proteomes" id="UP000186817"/>
    </source>
</evidence>
<feature type="region of interest" description="Disordered" evidence="2">
    <location>
        <begin position="2180"/>
        <end position="2249"/>
    </location>
</feature>
<evidence type="ECO:0000259" key="3">
    <source>
        <dbReference type="PROSITE" id="PS50994"/>
    </source>
</evidence>
<dbReference type="EMBL" id="LSRX01000282">
    <property type="protein sequence ID" value="OLQ01786.1"/>
    <property type="molecule type" value="Genomic_DNA"/>
</dbReference>
<accession>A0A1Q9E2Y3</accession>
<name>A0A1Q9E2Y3_SYMMI</name>
<reference evidence="4 5" key="1">
    <citation type="submission" date="2016-02" db="EMBL/GenBank/DDBJ databases">
        <title>Genome analysis of coral dinoflagellate symbionts highlights evolutionary adaptations to a symbiotic lifestyle.</title>
        <authorList>
            <person name="Aranda M."/>
            <person name="Li Y."/>
            <person name="Liew Y.J."/>
            <person name="Baumgarten S."/>
            <person name="Simakov O."/>
            <person name="Wilson M."/>
            <person name="Piel J."/>
            <person name="Ashoor H."/>
            <person name="Bougouffa S."/>
            <person name="Bajic V.B."/>
            <person name="Ryu T."/>
            <person name="Ravasi T."/>
            <person name="Bayer T."/>
            <person name="Micklem G."/>
            <person name="Kim H."/>
            <person name="Bhak J."/>
            <person name="Lajeunesse T.C."/>
            <person name="Voolstra C.R."/>
        </authorList>
    </citation>
    <scope>NUCLEOTIDE SEQUENCE [LARGE SCALE GENOMIC DNA]</scope>
    <source>
        <strain evidence="4 5">CCMP2467</strain>
    </source>
</reference>
<feature type="region of interest" description="Disordered" evidence="2">
    <location>
        <begin position="486"/>
        <end position="586"/>
    </location>
</feature>
<dbReference type="InterPro" id="IPR036397">
    <property type="entry name" value="RNaseH_sf"/>
</dbReference>
<dbReference type="Proteomes" id="UP000186817">
    <property type="component" value="Unassembled WGS sequence"/>
</dbReference>
<proteinExistence type="predicted"/>
<organism evidence="4 5">
    <name type="scientific">Symbiodinium microadriaticum</name>
    <name type="common">Dinoflagellate</name>
    <name type="synonym">Zooxanthella microadriatica</name>
    <dbReference type="NCBI Taxonomy" id="2951"/>
    <lineage>
        <taxon>Eukaryota</taxon>
        <taxon>Sar</taxon>
        <taxon>Alveolata</taxon>
        <taxon>Dinophyceae</taxon>
        <taxon>Suessiales</taxon>
        <taxon>Symbiodiniaceae</taxon>
        <taxon>Symbiodinium</taxon>
    </lineage>
</organism>
<feature type="compositionally biased region" description="Low complexity" evidence="2">
    <location>
        <begin position="890"/>
        <end position="901"/>
    </location>
</feature>